<evidence type="ECO:0000313" key="2">
    <source>
        <dbReference type="Proteomes" id="UP000000445"/>
    </source>
</evidence>
<accession>B9K9X7</accession>
<gene>
    <name evidence="1" type="ordered locus">CTN_1584</name>
</gene>
<dbReference type="AlphaFoldDB" id="B9K9X7"/>
<dbReference type="RefSeq" id="WP_004080564.1">
    <property type="nucleotide sequence ID" value="NC_011978.1"/>
</dbReference>
<organism evidence="1 2">
    <name type="scientific">Thermotoga neapolitana (strain ATCC 49049 / DSM 4359 / NBRC 107923 / NS-E)</name>
    <dbReference type="NCBI Taxonomy" id="309803"/>
    <lineage>
        <taxon>Bacteria</taxon>
        <taxon>Thermotogati</taxon>
        <taxon>Thermotogota</taxon>
        <taxon>Thermotogae</taxon>
        <taxon>Thermotogales</taxon>
        <taxon>Thermotogaceae</taxon>
        <taxon>Thermotoga</taxon>
    </lineage>
</organism>
<dbReference type="KEGG" id="tna:CTN_1584"/>
<keyword evidence="2" id="KW-1185">Reference proteome</keyword>
<protein>
    <submittedName>
        <fullName evidence="1">Uncharacterized protein</fullName>
    </submittedName>
</protein>
<reference evidence="1 2" key="1">
    <citation type="journal article" date="2009" name="Biosci. Biotechnol. Biochem.">
        <title>WeGAS: a web-based microbial genome annotation system.</title>
        <authorList>
            <person name="Lee D."/>
            <person name="Seo H."/>
            <person name="Park C."/>
            <person name="Park K."/>
        </authorList>
    </citation>
    <scope>NUCLEOTIDE SEQUENCE [LARGE SCALE GENOMIC DNA]</scope>
    <source>
        <strain evidence="2">ATCC 49049 / DSM 4359 / NBRC 107923 / NS-E</strain>
    </source>
</reference>
<dbReference type="EMBL" id="CP000916">
    <property type="protein sequence ID" value="ACM23760.1"/>
    <property type="molecule type" value="Genomic_DNA"/>
</dbReference>
<name>B9K9X7_THENN</name>
<dbReference type="HOGENOM" id="CLU_2290360_0_0_0"/>
<dbReference type="Proteomes" id="UP000000445">
    <property type="component" value="Chromosome"/>
</dbReference>
<proteinExistence type="predicted"/>
<evidence type="ECO:0000313" key="1">
    <source>
        <dbReference type="EMBL" id="ACM23760.1"/>
    </source>
</evidence>
<sequence length="101" mass="11413">MGYDFTFPSTITSCSLVSVSELETTKAIPWSLSNKPDFVENVYALTVEGITQDGTKTFFSLPMIEVSGELYFWTIYIYSYEQKDVVPTPATEVRMYPTPSL</sequence>